<dbReference type="STRING" id="1072389.K1XNP4"/>
<dbReference type="Proteomes" id="UP000006753">
    <property type="component" value="Unassembled WGS sequence"/>
</dbReference>
<keyword evidence="3" id="KW-1185">Reference proteome</keyword>
<organism evidence="2 3">
    <name type="scientific">Marssonina brunnea f. sp. multigermtubi (strain MB_m1)</name>
    <name type="common">Marssonina leaf spot fungus</name>
    <dbReference type="NCBI Taxonomy" id="1072389"/>
    <lineage>
        <taxon>Eukaryota</taxon>
        <taxon>Fungi</taxon>
        <taxon>Dikarya</taxon>
        <taxon>Ascomycota</taxon>
        <taxon>Pezizomycotina</taxon>
        <taxon>Leotiomycetes</taxon>
        <taxon>Helotiales</taxon>
        <taxon>Drepanopezizaceae</taxon>
        <taxon>Drepanopeziza</taxon>
    </lineage>
</organism>
<feature type="signal peptide" evidence="1">
    <location>
        <begin position="1"/>
        <end position="22"/>
    </location>
</feature>
<evidence type="ECO:0000313" key="2">
    <source>
        <dbReference type="EMBL" id="EKD14104.1"/>
    </source>
</evidence>
<gene>
    <name evidence="2" type="ORF">MBM_07781</name>
</gene>
<dbReference type="HOGENOM" id="CLU_633226_0_0_1"/>
<dbReference type="KEGG" id="mbe:MBM_07781"/>
<dbReference type="InParanoid" id="K1XNP4"/>
<proteinExistence type="predicted"/>
<evidence type="ECO:0000313" key="3">
    <source>
        <dbReference type="Proteomes" id="UP000006753"/>
    </source>
</evidence>
<dbReference type="EMBL" id="JH921447">
    <property type="protein sequence ID" value="EKD14104.1"/>
    <property type="molecule type" value="Genomic_DNA"/>
</dbReference>
<protein>
    <submittedName>
        <fullName evidence="2">Uncharacterized protein</fullName>
    </submittedName>
</protein>
<accession>K1XNP4</accession>
<name>K1XNP4_MARBU</name>
<dbReference type="OrthoDB" id="3836772at2759"/>
<dbReference type="AlphaFoldDB" id="K1XNP4"/>
<evidence type="ECO:0000256" key="1">
    <source>
        <dbReference type="SAM" id="SignalP"/>
    </source>
</evidence>
<sequence length="433" mass="43341">MVHASSAARWVAIVAFTPLVLGQTYILDPITTAICDPALGYCPTEPTATPSATPSAPLTLPCNPELGYCPGLSSSTLPLPLAPSPSCNPELGYCPGLPSSVPAVPLPCDPELGYCPLPPGATSTIGIPGIETPGIETSAISAGTTSALSSSEAPVPTAVPTMSEAPCICLVYPCECDAAASTMYTTVVHTITSCPASVTDCPYGSTTQSVVPLPTFTPCASAEECQAQDDACRTAPNANQSYCAAQLAECLSQHPEAPTTEALHTTIYTTQYVDVCPTGLTTKTYTLTNTCTRTECQQPTTHPANFAETTKVCTACPGQPTLTVTCPITSTALYTNGTSPPGTPVPAPAPAATPCNGANCPPAGSAPACNGANCPPAGSAPACNGANCPPAGSATTTGTGPYMTAGAAKGFAAEKASVLAVMGGVIGVFAWGL</sequence>
<feature type="chain" id="PRO_5003853186" evidence="1">
    <location>
        <begin position="23"/>
        <end position="433"/>
    </location>
</feature>
<dbReference type="RefSeq" id="XP_007295670.1">
    <property type="nucleotide sequence ID" value="XM_007295608.1"/>
</dbReference>
<dbReference type="OMA" id="IPSCCIP"/>
<keyword evidence="1" id="KW-0732">Signal</keyword>
<dbReference type="GeneID" id="18763716"/>
<reference evidence="2 3" key="1">
    <citation type="journal article" date="2012" name="BMC Genomics">
        <title>Sequencing the genome of Marssonina brunnea reveals fungus-poplar co-evolution.</title>
        <authorList>
            <person name="Zhu S."/>
            <person name="Cao Y.-Z."/>
            <person name="Jiang C."/>
            <person name="Tan B.-Y."/>
            <person name="Wang Z."/>
            <person name="Feng S."/>
            <person name="Zhang L."/>
            <person name="Su X.-H."/>
            <person name="Brejova B."/>
            <person name="Vinar T."/>
            <person name="Xu M."/>
            <person name="Wang M.-X."/>
            <person name="Zhang S.-G."/>
            <person name="Huang M.-R."/>
            <person name="Wu R."/>
            <person name="Zhou Y."/>
        </authorList>
    </citation>
    <scope>NUCLEOTIDE SEQUENCE [LARGE SCALE GENOMIC DNA]</scope>
    <source>
        <strain evidence="2 3">MB_m1</strain>
    </source>
</reference>